<sequence length="779" mass="88587">MYIHNGVLQIWMEIDKLEAEAKATAAKHVANMLQRPDQLEKVDQYKRRVARKKGSVEAMLKTAMQSQLDGVRTGLSQLQTSLHDMKDIRNALEQVEDAYTSVAHLSRELEELRTESVKHTQYAAAVDNVKHIVNVPENVERARAAIDDGNLLLAHKVIGDLEFSRNGLLYELHKQQVDSPTDRNFIKQYFADVDTLSDELGKQLWMVVARTLAYVRKEPTTLVTALRIVEREEMKDEFYLQREHQSAFAAPGRPKRWRHRCFAVLEEVIATKLEANQMDNRGDHKMWLVRHLEVTRQLLLEDLQVVKTLCEPCFPPHYDIVNRLVKLYHDCLCTRLGDLVRDELDGNEIVTLLNWANAYAGAELMRHPTLMLDPATLGPLLEPAVVTALADKYVATLGANIDDWRANTLRAETKDWNRDAEPEADAQGYFQTPMPIILFQMIEQHLQVVAEIGEEMVARVLALCIEKVTEFARMYREAVEPYKRHHDDGRRSAPVDSTNPFLQQPQQPEQTTPYYIQYIIAIVNNCDAFCELALKLGRRYATPPPGGASDGIARLVESFEATLAACSRHLEDEVFLDVDTHVQQLMSKQWLSAVDAIDTICVTVEDYSTDFVHLKPRRLRSVMRAIERRLVIEYLKAAMQRKIALKSYEERRHAADKMAREADQIERLFERLAAGGDEGERSPCDALRQVSELLALRDTSMLSLEIHGLVKNYPDISVDHMVAVLSLRGDTGKSEVRQMVADLMPIVEPTASPRTIFSDVPSPQSLLDKLKNVTSDSSV</sequence>
<feature type="compositionally biased region" description="Basic and acidic residues" evidence="5">
    <location>
        <begin position="483"/>
        <end position="493"/>
    </location>
</feature>
<keyword evidence="4" id="KW-0175">Coiled coil</keyword>
<dbReference type="Pfam" id="PF06046">
    <property type="entry name" value="Sec6"/>
    <property type="match status" value="1"/>
</dbReference>
<dbReference type="GeneID" id="106814061"/>
<organism evidence="6 7">
    <name type="scientific">Priapulus caudatus</name>
    <name type="common">Priapulid worm</name>
    <dbReference type="NCBI Taxonomy" id="37621"/>
    <lineage>
        <taxon>Eukaryota</taxon>
        <taxon>Metazoa</taxon>
        <taxon>Ecdysozoa</taxon>
        <taxon>Scalidophora</taxon>
        <taxon>Priapulida</taxon>
        <taxon>Priapulimorpha</taxon>
        <taxon>Priapulimorphida</taxon>
        <taxon>Priapulidae</taxon>
        <taxon>Priapulus</taxon>
    </lineage>
</organism>
<feature type="region of interest" description="Disordered" evidence="5">
    <location>
        <begin position="483"/>
        <end position="506"/>
    </location>
</feature>
<evidence type="ECO:0000256" key="3">
    <source>
        <dbReference type="ARBA" id="ARBA00022483"/>
    </source>
</evidence>
<feature type="coiled-coil region" evidence="4">
    <location>
        <begin position="78"/>
        <end position="115"/>
    </location>
</feature>
<keyword evidence="2" id="KW-0813">Transport</keyword>
<evidence type="ECO:0000256" key="1">
    <source>
        <dbReference type="ARBA" id="ARBA00009447"/>
    </source>
</evidence>
<dbReference type="Proteomes" id="UP000695022">
    <property type="component" value="Unplaced"/>
</dbReference>
<dbReference type="InterPro" id="IPR010326">
    <property type="entry name" value="EXOC3/Sec6"/>
</dbReference>
<protein>
    <submittedName>
        <fullName evidence="7">Exocyst complex component 3-like</fullName>
    </submittedName>
</protein>
<evidence type="ECO:0000313" key="7">
    <source>
        <dbReference type="RefSeq" id="XP_014673816.1"/>
    </source>
</evidence>
<evidence type="ECO:0000256" key="4">
    <source>
        <dbReference type="SAM" id="Coils"/>
    </source>
</evidence>
<proteinExistence type="inferred from homology"/>
<keyword evidence="6" id="KW-1185">Reference proteome</keyword>
<evidence type="ECO:0000313" key="6">
    <source>
        <dbReference type="Proteomes" id="UP000695022"/>
    </source>
</evidence>
<dbReference type="RefSeq" id="XP_014673816.1">
    <property type="nucleotide sequence ID" value="XM_014818330.1"/>
</dbReference>
<accession>A0ABM1ENP5</accession>
<dbReference type="Gene3D" id="1.10.357.70">
    <property type="entry name" value="Exocyst complex component Sec6, C-terminal domain"/>
    <property type="match status" value="1"/>
</dbReference>
<keyword evidence="3" id="KW-0268">Exocytosis</keyword>
<name>A0ABM1ENP5_PRICU</name>
<dbReference type="Gene3D" id="1.10.357.50">
    <property type="match status" value="1"/>
</dbReference>
<reference evidence="7" key="1">
    <citation type="submission" date="2025-08" db="UniProtKB">
        <authorList>
            <consortium name="RefSeq"/>
        </authorList>
    </citation>
    <scope>IDENTIFICATION</scope>
</reference>
<dbReference type="PANTHER" id="PTHR21292:SF1">
    <property type="entry name" value="EXOCYST COMPLEX COMPONENT 3"/>
    <property type="match status" value="1"/>
</dbReference>
<dbReference type="PANTHER" id="PTHR21292">
    <property type="entry name" value="EXOCYST COMPLEX COMPONENT SEC6-RELATED"/>
    <property type="match status" value="1"/>
</dbReference>
<dbReference type="InterPro" id="IPR042532">
    <property type="entry name" value="EXOC3/Sec6_C"/>
</dbReference>
<gene>
    <name evidence="7" type="primary">LOC106814061</name>
</gene>
<evidence type="ECO:0000256" key="5">
    <source>
        <dbReference type="SAM" id="MobiDB-lite"/>
    </source>
</evidence>
<comment type="similarity">
    <text evidence="1">Belongs to the SEC6 family.</text>
</comment>
<evidence type="ECO:0000256" key="2">
    <source>
        <dbReference type="ARBA" id="ARBA00022448"/>
    </source>
</evidence>